<feature type="domain" description="N-end rule aminoacyl transferase C-terminal" evidence="6">
    <location>
        <begin position="99"/>
        <end position="218"/>
    </location>
</feature>
<dbReference type="InterPro" id="IPR016181">
    <property type="entry name" value="Acyl_CoA_acyltransferase"/>
</dbReference>
<comment type="subcellular location">
    <subcellularLocation>
        <location evidence="4">Cytoplasm</location>
    </subcellularLocation>
</comment>
<evidence type="ECO:0000256" key="3">
    <source>
        <dbReference type="ARBA" id="ARBA00023315"/>
    </source>
</evidence>
<dbReference type="HAMAP" id="MF_00689">
    <property type="entry name" value="Bpt"/>
    <property type="match status" value="1"/>
</dbReference>
<comment type="caution">
    <text evidence="7">The sequence shown here is derived from an EMBL/GenBank/DDBJ whole genome shotgun (WGS) entry which is preliminary data.</text>
</comment>
<dbReference type="GO" id="GO:0008914">
    <property type="term" value="F:leucyl-tRNA--protein transferase activity"/>
    <property type="evidence" value="ECO:0007669"/>
    <property type="project" value="UniProtKB-UniRule"/>
</dbReference>
<dbReference type="Pfam" id="PF04376">
    <property type="entry name" value="ATE_N"/>
    <property type="match status" value="1"/>
</dbReference>
<dbReference type="EMBL" id="JAVRIE010000001">
    <property type="protein sequence ID" value="MDT0581838.1"/>
    <property type="molecule type" value="Genomic_DNA"/>
</dbReference>
<organism evidence="7 8">
    <name type="scientific">Brumicola blandensis</name>
    <dbReference type="NCBI Taxonomy" id="3075611"/>
    <lineage>
        <taxon>Bacteria</taxon>
        <taxon>Pseudomonadati</taxon>
        <taxon>Pseudomonadota</taxon>
        <taxon>Gammaproteobacteria</taxon>
        <taxon>Alteromonadales</taxon>
        <taxon>Alteromonadaceae</taxon>
        <taxon>Brumicola</taxon>
    </lineage>
</organism>
<evidence type="ECO:0000259" key="5">
    <source>
        <dbReference type="Pfam" id="PF04376"/>
    </source>
</evidence>
<dbReference type="PIRSF" id="PIRSF037208">
    <property type="entry name" value="ATE_pro_prd"/>
    <property type="match status" value="1"/>
</dbReference>
<dbReference type="GO" id="GO:0071596">
    <property type="term" value="P:ubiquitin-dependent protein catabolic process via the N-end rule pathway"/>
    <property type="evidence" value="ECO:0007669"/>
    <property type="project" value="InterPro"/>
</dbReference>
<keyword evidence="2 4" id="KW-0808">Transferase</keyword>
<feature type="domain" description="N-end aminoacyl transferase N-terminal" evidence="5">
    <location>
        <begin position="10"/>
        <end position="79"/>
    </location>
</feature>
<dbReference type="Pfam" id="PF04377">
    <property type="entry name" value="ATE_C"/>
    <property type="match status" value="1"/>
</dbReference>
<dbReference type="EC" id="2.3.2.29" evidence="4"/>
<dbReference type="NCBIfam" id="NF002342">
    <property type="entry name" value="PRK01305.1-3"/>
    <property type="match status" value="1"/>
</dbReference>
<sequence length="231" mass="26719">MKFGITQAFPCNYLPDREERLLVCVEPNPSLRIAFSALTESGFRRSGDQIYRPHCTTCNECQSVRVLARAFKASKSQKRVLSRNKDIEVRVSHENKDDYYTLYERYISEVHADGSMFPASPEQYFGFVNCEWQAPIFLEARLAGELIGVAVTDKLERGYSALYTFFSPSLAKRSLGTFFILKQIALAVEADLPYLYLGYQVDGCQKMNYKQNFLPQERFFEDKWHLLLKKP</sequence>
<keyword evidence="1 4" id="KW-0963">Cytoplasm</keyword>
<dbReference type="PANTHER" id="PTHR21367:SF1">
    <property type="entry name" value="ARGINYL-TRNA--PROTEIN TRANSFERASE 1"/>
    <property type="match status" value="1"/>
</dbReference>
<protein>
    <recommendedName>
        <fullName evidence="4">Aspartate/glutamate leucyltransferase</fullName>
        <ecNumber evidence="4">2.3.2.29</ecNumber>
    </recommendedName>
</protein>
<dbReference type="Proteomes" id="UP001249020">
    <property type="component" value="Unassembled WGS sequence"/>
</dbReference>
<keyword evidence="8" id="KW-1185">Reference proteome</keyword>
<dbReference type="InterPro" id="IPR030700">
    <property type="entry name" value="N-end_Aminoacyl_Trfase"/>
</dbReference>
<dbReference type="SUPFAM" id="SSF55729">
    <property type="entry name" value="Acyl-CoA N-acyltransferases (Nat)"/>
    <property type="match status" value="1"/>
</dbReference>
<accession>A0AAW8QXF5</accession>
<dbReference type="PANTHER" id="PTHR21367">
    <property type="entry name" value="ARGININE-TRNA-PROTEIN TRANSFERASE 1"/>
    <property type="match status" value="1"/>
</dbReference>
<evidence type="ECO:0000256" key="1">
    <source>
        <dbReference type="ARBA" id="ARBA00022490"/>
    </source>
</evidence>
<dbReference type="NCBIfam" id="NF002346">
    <property type="entry name" value="PRK01305.2-3"/>
    <property type="match status" value="1"/>
</dbReference>
<dbReference type="NCBIfam" id="NF002345">
    <property type="entry name" value="PRK01305.2-2"/>
    <property type="match status" value="1"/>
</dbReference>
<dbReference type="InterPro" id="IPR007471">
    <property type="entry name" value="N-end_Aminoacyl_Trfase_N"/>
</dbReference>
<dbReference type="AlphaFoldDB" id="A0AAW8QXF5"/>
<proteinExistence type="inferred from homology"/>
<dbReference type="GO" id="GO:0004057">
    <property type="term" value="F:arginyl-tRNA--protein transferase activity"/>
    <property type="evidence" value="ECO:0007669"/>
    <property type="project" value="InterPro"/>
</dbReference>
<evidence type="ECO:0000256" key="2">
    <source>
        <dbReference type="ARBA" id="ARBA00022679"/>
    </source>
</evidence>
<comment type="catalytic activity">
    <reaction evidence="4">
        <text>N-terminal L-glutamyl-[protein] + L-leucyl-tRNA(Leu) = N-terminal L-leucyl-L-glutamyl-[protein] + tRNA(Leu) + H(+)</text>
        <dbReference type="Rhea" id="RHEA:50412"/>
        <dbReference type="Rhea" id="RHEA-COMP:9613"/>
        <dbReference type="Rhea" id="RHEA-COMP:9622"/>
        <dbReference type="Rhea" id="RHEA-COMP:12664"/>
        <dbReference type="Rhea" id="RHEA-COMP:12668"/>
        <dbReference type="ChEBI" id="CHEBI:15378"/>
        <dbReference type="ChEBI" id="CHEBI:64721"/>
        <dbReference type="ChEBI" id="CHEBI:78442"/>
        <dbReference type="ChEBI" id="CHEBI:78494"/>
        <dbReference type="ChEBI" id="CHEBI:133041"/>
        <dbReference type="EC" id="2.3.2.29"/>
    </reaction>
</comment>
<reference evidence="7 8" key="1">
    <citation type="submission" date="2023-09" db="EMBL/GenBank/DDBJ databases">
        <authorList>
            <person name="Rey-Velasco X."/>
        </authorList>
    </citation>
    <scope>NUCLEOTIDE SEQUENCE [LARGE SCALE GENOMIC DNA]</scope>
    <source>
        <strain evidence="7 8">W409</strain>
    </source>
</reference>
<name>A0AAW8QXF5_9ALTE</name>
<comment type="similarity">
    <text evidence="4">Belongs to the R-transferase family. Bpt subfamily.</text>
</comment>
<evidence type="ECO:0000313" key="7">
    <source>
        <dbReference type="EMBL" id="MDT0581838.1"/>
    </source>
</evidence>
<dbReference type="GO" id="GO:0005737">
    <property type="term" value="C:cytoplasm"/>
    <property type="evidence" value="ECO:0007669"/>
    <property type="project" value="UniProtKB-SubCell"/>
</dbReference>
<gene>
    <name evidence="4" type="primary">bpt</name>
    <name evidence="7" type="ORF">RM544_04740</name>
</gene>
<dbReference type="RefSeq" id="WP_311360610.1">
    <property type="nucleotide sequence ID" value="NZ_JAVRIE010000001.1"/>
</dbReference>
<dbReference type="InterPro" id="IPR017138">
    <property type="entry name" value="Asp_Glu_LeuTrfase"/>
</dbReference>
<comment type="function">
    <text evidence="4">Functions in the N-end rule pathway of protein degradation where it conjugates Leu from its aminoacyl-tRNA to the N-termini of proteins containing an N-terminal aspartate or glutamate.</text>
</comment>
<keyword evidence="3 4" id="KW-0012">Acyltransferase</keyword>
<evidence type="ECO:0000259" key="6">
    <source>
        <dbReference type="Pfam" id="PF04377"/>
    </source>
</evidence>
<comment type="catalytic activity">
    <reaction evidence="4">
        <text>N-terminal L-aspartyl-[protein] + L-leucyl-tRNA(Leu) = N-terminal L-leucyl-L-aspartyl-[protein] + tRNA(Leu) + H(+)</text>
        <dbReference type="Rhea" id="RHEA:50420"/>
        <dbReference type="Rhea" id="RHEA-COMP:9613"/>
        <dbReference type="Rhea" id="RHEA-COMP:9622"/>
        <dbReference type="Rhea" id="RHEA-COMP:12669"/>
        <dbReference type="Rhea" id="RHEA-COMP:12674"/>
        <dbReference type="ChEBI" id="CHEBI:15378"/>
        <dbReference type="ChEBI" id="CHEBI:64720"/>
        <dbReference type="ChEBI" id="CHEBI:78442"/>
        <dbReference type="ChEBI" id="CHEBI:78494"/>
        <dbReference type="ChEBI" id="CHEBI:133042"/>
        <dbReference type="EC" id="2.3.2.29"/>
    </reaction>
</comment>
<evidence type="ECO:0000256" key="4">
    <source>
        <dbReference type="HAMAP-Rule" id="MF_00689"/>
    </source>
</evidence>
<dbReference type="InterPro" id="IPR007472">
    <property type="entry name" value="N-end_Aminoacyl_Trfase_C"/>
</dbReference>
<evidence type="ECO:0000313" key="8">
    <source>
        <dbReference type="Proteomes" id="UP001249020"/>
    </source>
</evidence>